<dbReference type="Proteomes" id="UP000292927">
    <property type="component" value="Unassembled WGS sequence"/>
</dbReference>
<dbReference type="EMBL" id="SGXF01000009">
    <property type="protein sequence ID" value="RZS92400.1"/>
    <property type="molecule type" value="Genomic_DNA"/>
</dbReference>
<evidence type="ECO:0000313" key="3">
    <source>
        <dbReference type="Proteomes" id="UP000292927"/>
    </source>
</evidence>
<name>A0A4Q7NZB8_9FIRM</name>
<sequence>MLGDIVTVTVDRPLGSFHPEYKNLYYPVNYGYVKGIAAPDGEEQDAYIIGVNKPVQEFTGKLIAVVHRRDDVEEKWVVAPEGLVFHKKEIEEQIKFQEQYFRPEIIALGDVVLETRRLYLREMNQSDYGALRGMLQDEDVMYAYNGVFTDQEIQDWLARQIDRYYKDGFGLWAVVLKKTGKMIGQCGLSIQPWKDRRVLEIGYLFQKAFWHKGYAAEAAKVCKEYAFTKLSAEEVFSIIRNTNIASQNVALRNGMTMIDTWMKNYRGTDMLHILYSVKRTGEGKDRNESSRNEND</sequence>
<evidence type="ECO:0000313" key="2">
    <source>
        <dbReference type="EMBL" id="RZS92400.1"/>
    </source>
</evidence>
<accession>A0A4Q7NZB8</accession>
<dbReference type="Gene3D" id="3.40.630.30">
    <property type="match status" value="1"/>
</dbReference>
<keyword evidence="3" id="KW-1185">Reference proteome</keyword>
<dbReference type="SUPFAM" id="SSF50324">
    <property type="entry name" value="Inorganic pyrophosphatase"/>
    <property type="match status" value="1"/>
</dbReference>
<dbReference type="InterPro" id="IPR051531">
    <property type="entry name" value="N-acetyltransferase"/>
</dbReference>
<proteinExistence type="predicted"/>
<dbReference type="AlphaFoldDB" id="A0A4Q7NZB8"/>
<dbReference type="GO" id="GO:0000287">
    <property type="term" value="F:magnesium ion binding"/>
    <property type="evidence" value="ECO:0007669"/>
    <property type="project" value="InterPro"/>
</dbReference>
<dbReference type="SUPFAM" id="SSF55729">
    <property type="entry name" value="Acyl-CoA N-acyltransferases (Nat)"/>
    <property type="match status" value="1"/>
</dbReference>
<dbReference type="GO" id="GO:0004427">
    <property type="term" value="F:inorganic diphosphate phosphatase activity"/>
    <property type="evidence" value="ECO:0007669"/>
    <property type="project" value="InterPro"/>
</dbReference>
<protein>
    <submittedName>
        <fullName evidence="2">RimJ/RimL family protein N-acetyltransferase</fullName>
    </submittedName>
</protein>
<dbReference type="Pfam" id="PF13302">
    <property type="entry name" value="Acetyltransf_3"/>
    <property type="match status" value="1"/>
</dbReference>
<evidence type="ECO:0000259" key="1">
    <source>
        <dbReference type="PROSITE" id="PS51186"/>
    </source>
</evidence>
<reference evidence="2 3" key="1">
    <citation type="submission" date="2019-02" db="EMBL/GenBank/DDBJ databases">
        <title>Genomic Encyclopedia of Type Strains, Phase IV (KMG-IV): sequencing the most valuable type-strain genomes for metagenomic binning, comparative biology and taxonomic classification.</title>
        <authorList>
            <person name="Goeker M."/>
        </authorList>
    </citation>
    <scope>NUCLEOTIDE SEQUENCE [LARGE SCALE GENOMIC DNA]</scope>
    <source>
        <strain evidence="2 3">DSM 29486</strain>
    </source>
</reference>
<gene>
    <name evidence="2" type="ORF">EV209_3114</name>
</gene>
<feature type="domain" description="N-acetyltransferase" evidence="1">
    <location>
        <begin position="118"/>
        <end position="280"/>
    </location>
</feature>
<comment type="caution">
    <text evidence="2">The sequence shown here is derived from an EMBL/GenBank/DDBJ whole genome shotgun (WGS) entry which is preliminary data.</text>
</comment>
<dbReference type="PANTHER" id="PTHR43792:SF1">
    <property type="entry name" value="N-ACETYLTRANSFERASE DOMAIN-CONTAINING PROTEIN"/>
    <property type="match status" value="1"/>
</dbReference>
<dbReference type="Gene3D" id="3.90.80.10">
    <property type="entry name" value="Inorganic pyrophosphatase"/>
    <property type="match status" value="1"/>
</dbReference>
<keyword evidence="2" id="KW-0808">Transferase</keyword>
<dbReference type="InterPro" id="IPR036649">
    <property type="entry name" value="Pyrophosphatase_sf"/>
</dbReference>
<dbReference type="GO" id="GO:0016747">
    <property type="term" value="F:acyltransferase activity, transferring groups other than amino-acyl groups"/>
    <property type="evidence" value="ECO:0007669"/>
    <property type="project" value="InterPro"/>
</dbReference>
<dbReference type="GO" id="GO:0006796">
    <property type="term" value="P:phosphate-containing compound metabolic process"/>
    <property type="evidence" value="ECO:0007669"/>
    <property type="project" value="InterPro"/>
</dbReference>
<dbReference type="InterPro" id="IPR016181">
    <property type="entry name" value="Acyl_CoA_acyltransferase"/>
</dbReference>
<dbReference type="PROSITE" id="PS51186">
    <property type="entry name" value="GNAT"/>
    <property type="match status" value="1"/>
</dbReference>
<dbReference type="InterPro" id="IPR000182">
    <property type="entry name" value="GNAT_dom"/>
</dbReference>
<dbReference type="RefSeq" id="WP_330521477.1">
    <property type="nucleotide sequence ID" value="NZ_SGXF01000009.1"/>
</dbReference>
<dbReference type="GO" id="GO:0005737">
    <property type="term" value="C:cytoplasm"/>
    <property type="evidence" value="ECO:0007669"/>
    <property type="project" value="InterPro"/>
</dbReference>
<organism evidence="2 3">
    <name type="scientific">Cuneatibacter caecimuris</name>
    <dbReference type="NCBI Taxonomy" id="1796618"/>
    <lineage>
        <taxon>Bacteria</taxon>
        <taxon>Bacillati</taxon>
        <taxon>Bacillota</taxon>
        <taxon>Clostridia</taxon>
        <taxon>Lachnospirales</taxon>
        <taxon>Lachnospiraceae</taxon>
        <taxon>Cuneatibacter</taxon>
    </lineage>
</organism>
<dbReference type="PANTHER" id="PTHR43792">
    <property type="entry name" value="GNAT FAMILY, PUTATIVE (AFU_ORTHOLOGUE AFUA_3G00765)-RELATED-RELATED"/>
    <property type="match status" value="1"/>
</dbReference>